<protein>
    <submittedName>
        <fullName evidence="2">ABC-2 type transport system permease protein</fullName>
    </submittedName>
</protein>
<dbReference type="PANTHER" id="PTHR43471:SF14">
    <property type="entry name" value="ABC-2 TYPE TRANSPORT SYSTEM PERMEASE PROTEIN"/>
    <property type="match status" value="1"/>
</dbReference>
<keyword evidence="1" id="KW-1133">Transmembrane helix</keyword>
<gene>
    <name evidence="2" type="ORF">ABIE19_001271</name>
</gene>
<dbReference type="RefSeq" id="WP_354088285.1">
    <property type="nucleotide sequence ID" value="NZ_JBEPTF010000001.1"/>
</dbReference>
<evidence type="ECO:0000313" key="2">
    <source>
        <dbReference type="EMBL" id="MET4683362.1"/>
    </source>
</evidence>
<dbReference type="Pfam" id="PF12679">
    <property type="entry name" value="ABC2_membrane_2"/>
    <property type="match status" value="1"/>
</dbReference>
<sequence length="491" mass="52566">MFNLIFRHETRSLTRTPAFVWILGLLAAAMIFGAWAAAQSIARQEAGAQAVVVAASKQREKMRGAVVAYEKKTAATGQAYEVAAFNHAGGAVPAGTNAGTVGSTLVSPAILPPTGLAAFAVGQGDIQLSYIPVNSNSIISATRDAEIGNPVNLKRGPFDLSFVVIFLLPIFILAISYDMLSSEKERGTLAMVLSHPVSLRKLMLSKVASRAMIILAVIVIAGFGALLTVGGDLGLADTWARFGLWMVATLLYSLFWFGLAVLVNALSQNSATNGVVLAGAWLVLVVVAPTLVSVLATTVYPAPSRFEFITASRVVQTQVEKDYMKALDKYFYDHAEFAPQGAASEADFLATSLAKNAAVEKAMTPLFNQFRGQLAKQDDMVAQVQFVSPAIMMQRVLNDASGASAARYSGFIDQVVAYRQVWTDHFTRRFVAQTPLRSADYAAFPSFQYREEAVGDLAGRSAPSILGLLALMTAVMVGAFAALRRYQVAAR</sequence>
<reference evidence="2 3" key="1">
    <citation type="submission" date="2024-06" db="EMBL/GenBank/DDBJ databases">
        <title>Sorghum-associated microbial communities from plants grown in Nebraska, USA.</title>
        <authorList>
            <person name="Schachtman D."/>
        </authorList>
    </citation>
    <scope>NUCLEOTIDE SEQUENCE [LARGE SCALE GENOMIC DNA]</scope>
    <source>
        <strain evidence="2 3">2814</strain>
    </source>
</reference>
<comment type="caution">
    <text evidence="2">The sequence shown here is derived from an EMBL/GenBank/DDBJ whole genome shotgun (WGS) entry which is preliminary data.</text>
</comment>
<dbReference type="PANTHER" id="PTHR43471">
    <property type="entry name" value="ABC TRANSPORTER PERMEASE"/>
    <property type="match status" value="1"/>
</dbReference>
<feature type="transmembrane region" description="Helical" evidence="1">
    <location>
        <begin position="242"/>
        <end position="263"/>
    </location>
</feature>
<feature type="transmembrane region" description="Helical" evidence="1">
    <location>
        <begin position="275"/>
        <end position="296"/>
    </location>
</feature>
<dbReference type="EMBL" id="JBEPTF010000001">
    <property type="protein sequence ID" value="MET4683362.1"/>
    <property type="molecule type" value="Genomic_DNA"/>
</dbReference>
<keyword evidence="1" id="KW-0812">Transmembrane</keyword>
<organism evidence="2 3">
    <name type="scientific">Brevundimonas faecalis</name>
    <dbReference type="NCBI Taxonomy" id="947378"/>
    <lineage>
        <taxon>Bacteria</taxon>
        <taxon>Pseudomonadati</taxon>
        <taxon>Pseudomonadota</taxon>
        <taxon>Alphaproteobacteria</taxon>
        <taxon>Caulobacterales</taxon>
        <taxon>Caulobacteraceae</taxon>
        <taxon>Brevundimonas</taxon>
    </lineage>
</organism>
<feature type="transmembrane region" description="Helical" evidence="1">
    <location>
        <begin position="160"/>
        <end position="180"/>
    </location>
</feature>
<evidence type="ECO:0000256" key="1">
    <source>
        <dbReference type="SAM" id="Phobius"/>
    </source>
</evidence>
<keyword evidence="3" id="KW-1185">Reference proteome</keyword>
<feature type="transmembrane region" description="Helical" evidence="1">
    <location>
        <begin position="465"/>
        <end position="483"/>
    </location>
</feature>
<dbReference type="Proteomes" id="UP001549313">
    <property type="component" value="Unassembled WGS sequence"/>
</dbReference>
<name>A0ABV2R9W3_9CAUL</name>
<proteinExistence type="predicted"/>
<feature type="transmembrane region" description="Helical" evidence="1">
    <location>
        <begin position="207"/>
        <end position="230"/>
    </location>
</feature>
<keyword evidence="1" id="KW-0472">Membrane</keyword>
<accession>A0ABV2R9W3</accession>
<evidence type="ECO:0000313" key="3">
    <source>
        <dbReference type="Proteomes" id="UP001549313"/>
    </source>
</evidence>